<keyword evidence="4" id="KW-0653">Protein transport</keyword>
<evidence type="ECO:0000256" key="4">
    <source>
        <dbReference type="ARBA" id="ARBA00022927"/>
    </source>
</evidence>
<evidence type="ECO:0000256" key="3">
    <source>
        <dbReference type="ARBA" id="ARBA00022692"/>
    </source>
</evidence>
<feature type="transmembrane region" description="Helical" evidence="9">
    <location>
        <begin position="6"/>
        <end position="22"/>
    </location>
</feature>
<evidence type="ECO:0000256" key="2">
    <source>
        <dbReference type="ARBA" id="ARBA00022448"/>
    </source>
</evidence>
<dbReference type="Pfam" id="PF02416">
    <property type="entry name" value="TatA_B_E"/>
    <property type="match status" value="1"/>
</dbReference>
<comment type="subcellular location">
    <subcellularLocation>
        <location evidence="1">Membrane</location>
        <topology evidence="1">Single-pass membrane protein</topology>
    </subcellularLocation>
</comment>
<dbReference type="InterPro" id="IPR003369">
    <property type="entry name" value="TatA/B/E"/>
</dbReference>
<reference evidence="10" key="1">
    <citation type="journal article" date="2020" name="mSystems">
        <title>Genome- and Community-Level Interaction Insights into Carbon Utilization and Element Cycling Functions of Hydrothermarchaeota in Hydrothermal Sediment.</title>
        <authorList>
            <person name="Zhou Z."/>
            <person name="Liu Y."/>
            <person name="Xu W."/>
            <person name="Pan J."/>
            <person name="Luo Z.H."/>
            <person name="Li M."/>
        </authorList>
    </citation>
    <scope>NUCLEOTIDE SEQUENCE [LARGE SCALE GENOMIC DNA]</scope>
    <source>
        <strain evidence="10">SpSt-1084</strain>
    </source>
</reference>
<feature type="region of interest" description="Disordered" evidence="8">
    <location>
        <begin position="47"/>
        <end position="67"/>
    </location>
</feature>
<gene>
    <name evidence="10" type="ORF">ENM42_01350</name>
</gene>
<evidence type="ECO:0000313" key="10">
    <source>
        <dbReference type="EMBL" id="HHR40454.1"/>
    </source>
</evidence>
<comment type="caution">
    <text evidence="10">The sequence shown here is derived from an EMBL/GenBank/DDBJ whole genome shotgun (WGS) entry which is preliminary data.</text>
</comment>
<keyword evidence="5 9" id="KW-1133">Transmembrane helix</keyword>
<accession>A0A7C5U4I0</accession>
<evidence type="ECO:0000256" key="9">
    <source>
        <dbReference type="SAM" id="Phobius"/>
    </source>
</evidence>
<evidence type="ECO:0000256" key="8">
    <source>
        <dbReference type="SAM" id="MobiDB-lite"/>
    </source>
</evidence>
<name>A0A7C5U4I0_CALS0</name>
<proteinExistence type="predicted"/>
<protein>
    <submittedName>
        <fullName evidence="10">Twin-arginine translocase TatA/TatE family subunit</fullName>
    </submittedName>
</protein>
<dbReference type="EMBL" id="DRXS01000072">
    <property type="protein sequence ID" value="HHR40454.1"/>
    <property type="molecule type" value="Genomic_DNA"/>
</dbReference>
<dbReference type="AlphaFoldDB" id="A0A7C5U4I0"/>
<evidence type="ECO:0000256" key="7">
    <source>
        <dbReference type="ARBA" id="ARBA00023136"/>
    </source>
</evidence>
<organism evidence="10">
    <name type="scientific">Caldiarchaeum subterraneum</name>
    <dbReference type="NCBI Taxonomy" id="311458"/>
    <lineage>
        <taxon>Archaea</taxon>
        <taxon>Nitrososphaerota</taxon>
        <taxon>Candidatus Caldarchaeales</taxon>
        <taxon>Candidatus Caldarchaeaceae</taxon>
        <taxon>Candidatus Caldarchaeum</taxon>
    </lineage>
</organism>
<evidence type="ECO:0000256" key="5">
    <source>
        <dbReference type="ARBA" id="ARBA00022989"/>
    </source>
</evidence>
<evidence type="ECO:0000256" key="6">
    <source>
        <dbReference type="ARBA" id="ARBA00023010"/>
    </source>
</evidence>
<keyword evidence="3 9" id="KW-0812">Transmembrane</keyword>
<keyword evidence="6" id="KW-0811">Translocation</keyword>
<dbReference type="GO" id="GO:0016020">
    <property type="term" value="C:membrane"/>
    <property type="evidence" value="ECO:0007669"/>
    <property type="project" value="UniProtKB-ARBA"/>
</dbReference>
<dbReference type="PANTHER" id="PTHR42982">
    <property type="entry name" value="SEC-INDEPENDENT PROTEIN TRANSLOCASE PROTEIN TATA"/>
    <property type="match status" value="1"/>
</dbReference>
<evidence type="ECO:0000256" key="1">
    <source>
        <dbReference type="ARBA" id="ARBA00004167"/>
    </source>
</evidence>
<dbReference type="GO" id="GO:0015031">
    <property type="term" value="P:protein transport"/>
    <property type="evidence" value="ECO:0007669"/>
    <property type="project" value="UniProtKB-KW"/>
</dbReference>
<sequence length="101" mass="10917">MAIQGIEWVIVGIIIIVLFLWGPDKLPKIARSIGQAKKEFERAQRNLEEDLAKAATPAPPSGSSAPDDKLIEVAKALNIPTEGKTRDEIAQAIVEKSQKSG</sequence>
<keyword evidence="7 9" id="KW-0472">Membrane</keyword>
<dbReference type="Gene3D" id="1.20.5.3310">
    <property type="match status" value="1"/>
</dbReference>
<dbReference type="PANTHER" id="PTHR42982:SF1">
    <property type="entry name" value="SEC-INDEPENDENT PROTEIN TRANSLOCASE PROTEIN TATA"/>
    <property type="match status" value="1"/>
</dbReference>
<keyword evidence="2" id="KW-0813">Transport</keyword>